<feature type="domain" description="Beta-lactamase-related" evidence="1">
    <location>
        <begin position="8"/>
        <end position="320"/>
    </location>
</feature>
<comment type="caution">
    <text evidence="2">The sequence shown here is derived from an EMBL/GenBank/DDBJ whole genome shotgun (WGS) entry which is preliminary data.</text>
</comment>
<reference evidence="2 3" key="1">
    <citation type="submission" date="2018-06" db="EMBL/GenBank/DDBJ databases">
        <title>Freshwater and sediment microbial communities from various areas in North America, analyzing microbe dynamics in response to fracking.</title>
        <authorList>
            <person name="Lamendella R."/>
        </authorList>
    </citation>
    <scope>NUCLEOTIDE SEQUENCE [LARGE SCALE GENOMIC DNA]</scope>
    <source>
        <strain evidence="2 3">97B</strain>
    </source>
</reference>
<dbReference type="Gene3D" id="3.40.710.10">
    <property type="entry name" value="DD-peptidase/beta-lactamase superfamily"/>
    <property type="match status" value="1"/>
</dbReference>
<proteinExistence type="predicted"/>
<dbReference type="InterPro" id="IPR001466">
    <property type="entry name" value="Beta-lactam-related"/>
</dbReference>
<dbReference type="RefSeq" id="WP_113967547.1">
    <property type="nucleotide sequence ID" value="NZ_QNRJ01000001.1"/>
</dbReference>
<dbReference type="InterPro" id="IPR012338">
    <property type="entry name" value="Beta-lactam/transpept-like"/>
</dbReference>
<gene>
    <name evidence="2" type="ORF">DET59_10128</name>
</gene>
<evidence type="ECO:0000313" key="2">
    <source>
        <dbReference type="EMBL" id="RBP07663.1"/>
    </source>
</evidence>
<dbReference type="AlphaFoldDB" id="A0A366EZ41"/>
<accession>A0A366EZ41</accession>
<dbReference type="Pfam" id="PF00144">
    <property type="entry name" value="Beta-lactamase"/>
    <property type="match status" value="1"/>
</dbReference>
<dbReference type="EMBL" id="QNRJ01000001">
    <property type="protein sequence ID" value="RBP07663.1"/>
    <property type="molecule type" value="Genomic_DNA"/>
</dbReference>
<dbReference type="OrthoDB" id="9797709at2"/>
<evidence type="ECO:0000313" key="3">
    <source>
        <dbReference type="Proteomes" id="UP000252118"/>
    </source>
</evidence>
<organism evidence="2 3">
    <name type="scientific">Rossellomorea aquimaris</name>
    <dbReference type="NCBI Taxonomy" id="189382"/>
    <lineage>
        <taxon>Bacteria</taxon>
        <taxon>Bacillati</taxon>
        <taxon>Bacillota</taxon>
        <taxon>Bacilli</taxon>
        <taxon>Bacillales</taxon>
        <taxon>Bacillaceae</taxon>
        <taxon>Rossellomorea</taxon>
    </lineage>
</organism>
<dbReference type="Proteomes" id="UP000252118">
    <property type="component" value="Unassembled WGS sequence"/>
</dbReference>
<dbReference type="PANTHER" id="PTHR46825:SF12">
    <property type="entry name" value="PENICILLIN-BINDING PROTEIN 4"/>
    <property type="match status" value="1"/>
</dbReference>
<dbReference type="InterPro" id="IPR050491">
    <property type="entry name" value="AmpC-like"/>
</dbReference>
<sequence>MKPQMINIQKRMKEYGVTGLSMAVIEGGRISSTECFGLLEAGTDKRVESDSIFSACSISKFLTSMLVMTLTEQGILDVDEDVNKMLTSWKVPLHGYNGNVTLRNLLSHQSGVVDPEGSFIELDPKFGTPTMVELLQGKTAYCKVPIELKYEPESDFHYSDAGFCIIELLIEDVTGKPFSEVMRERLFQPLHMKNSTFSPLFQNVSCGHANDGELVNDKYPIYPYPAASGLWTTPTDLSLVVVELVHALKGKSKLKISSSKAAEMIHPQGGKAWTGLGVFLDQNDKGIEISSLGWGVGFQCMMVAYPQLERGLVIMTNTDLGVHQLKGIIGDVYRAFIND</sequence>
<dbReference type="PANTHER" id="PTHR46825">
    <property type="entry name" value="D-ALANYL-D-ALANINE-CARBOXYPEPTIDASE/ENDOPEPTIDASE AMPH"/>
    <property type="match status" value="1"/>
</dbReference>
<name>A0A366EZ41_9BACI</name>
<dbReference type="SUPFAM" id="SSF56601">
    <property type="entry name" value="beta-lactamase/transpeptidase-like"/>
    <property type="match status" value="1"/>
</dbReference>
<evidence type="ECO:0000259" key="1">
    <source>
        <dbReference type="Pfam" id="PF00144"/>
    </source>
</evidence>
<protein>
    <submittedName>
        <fullName evidence="2">CubicO group peptidase (Beta-lactamase class C family)</fullName>
    </submittedName>
</protein>